<keyword evidence="1" id="KW-0472">Membrane</keyword>
<feature type="transmembrane region" description="Helical" evidence="1">
    <location>
        <begin position="47"/>
        <end position="65"/>
    </location>
</feature>
<keyword evidence="4" id="KW-1185">Reference proteome</keyword>
<keyword evidence="1" id="KW-0812">Transmembrane</keyword>
<sequence length="166" mass="18340">MSKRPSNWEALAATVSDLRSIVAWTLVVFGGIVFSGAVQSLGQLDGTAISLFFATLCFFLTSAFIHPRFGPQLTKEYALTEFGSVRSVDRRVLYPNEGRSERCAECDTQTTKGVIRRYREEFVVAGVPVYTRSEGTNHYCLDCVSSEFVHGATARPQTSEPAVERS</sequence>
<keyword evidence="1" id="KW-1133">Transmembrane helix</keyword>
<organism evidence="3 4">
    <name type="scientific">Halocatena salina</name>
    <dbReference type="NCBI Taxonomy" id="2934340"/>
    <lineage>
        <taxon>Archaea</taxon>
        <taxon>Methanobacteriati</taxon>
        <taxon>Methanobacteriota</taxon>
        <taxon>Stenosarchaea group</taxon>
        <taxon>Halobacteria</taxon>
        <taxon>Halobacteriales</taxon>
        <taxon>Natronomonadaceae</taxon>
        <taxon>Halocatena</taxon>
    </lineage>
</organism>
<evidence type="ECO:0000313" key="3">
    <source>
        <dbReference type="EMBL" id="UPM42816.1"/>
    </source>
</evidence>
<reference evidence="3" key="1">
    <citation type="submission" date="2022-04" db="EMBL/GenBank/DDBJ databases">
        <title>Halocatena sp. nov., isolated from a salt lake.</title>
        <authorList>
            <person name="Cui H.-L."/>
        </authorList>
    </citation>
    <scope>NUCLEOTIDE SEQUENCE</scope>
    <source>
        <strain evidence="3">AD-1</strain>
    </source>
</reference>
<dbReference type="RefSeq" id="WP_247993487.1">
    <property type="nucleotide sequence ID" value="NZ_CP096019.1"/>
</dbReference>
<dbReference type="GeneID" id="71928935"/>
<dbReference type="AlphaFoldDB" id="A0A8U0A1T2"/>
<evidence type="ECO:0000256" key="1">
    <source>
        <dbReference type="SAM" id="Phobius"/>
    </source>
</evidence>
<evidence type="ECO:0000313" key="4">
    <source>
        <dbReference type="Proteomes" id="UP000831768"/>
    </source>
</evidence>
<dbReference type="Pfam" id="PF26413">
    <property type="entry name" value="DUF8108"/>
    <property type="match status" value="1"/>
</dbReference>
<dbReference type="Proteomes" id="UP000831768">
    <property type="component" value="Chromosome"/>
</dbReference>
<dbReference type="KEGG" id="haad:MW046_12770"/>
<feature type="domain" description="DUF8108" evidence="2">
    <location>
        <begin position="75"/>
        <end position="144"/>
    </location>
</feature>
<name>A0A8U0A1T2_9EURY</name>
<dbReference type="InterPro" id="IPR058421">
    <property type="entry name" value="DUF8108_C"/>
</dbReference>
<protein>
    <recommendedName>
        <fullName evidence="2">DUF8108 domain-containing protein</fullName>
    </recommendedName>
</protein>
<feature type="transmembrane region" description="Helical" evidence="1">
    <location>
        <begin position="21"/>
        <end position="41"/>
    </location>
</feature>
<proteinExistence type="predicted"/>
<evidence type="ECO:0000259" key="2">
    <source>
        <dbReference type="Pfam" id="PF26413"/>
    </source>
</evidence>
<gene>
    <name evidence="3" type="ORF">MW046_12770</name>
</gene>
<accession>A0A8U0A1T2</accession>
<dbReference type="EMBL" id="CP096019">
    <property type="protein sequence ID" value="UPM42816.1"/>
    <property type="molecule type" value="Genomic_DNA"/>
</dbReference>